<dbReference type="GO" id="GO:0005829">
    <property type="term" value="C:cytosol"/>
    <property type="evidence" value="ECO:0007669"/>
    <property type="project" value="TreeGrafter"/>
</dbReference>
<dbReference type="Pfam" id="PF10294">
    <property type="entry name" value="Methyltransf_16"/>
    <property type="match status" value="1"/>
</dbReference>
<evidence type="ECO:0000313" key="3">
    <source>
        <dbReference type="Proteomes" id="UP000309340"/>
    </source>
</evidence>
<protein>
    <submittedName>
        <fullName evidence="2">Uncharacterized protein</fullName>
    </submittedName>
</protein>
<accession>A0A4V5NF11</accession>
<dbReference type="PANTHER" id="PTHR14614:SF156">
    <property type="entry name" value="PROTEIN-LYSINE N-METHYLTRANSFERASE EFM2"/>
    <property type="match status" value="1"/>
</dbReference>
<keyword evidence="3" id="KW-1185">Reference proteome</keyword>
<dbReference type="PANTHER" id="PTHR14614">
    <property type="entry name" value="HEPATOCELLULAR CARCINOMA-ASSOCIATED ANTIGEN"/>
    <property type="match status" value="1"/>
</dbReference>
<dbReference type="Gene3D" id="3.40.50.150">
    <property type="entry name" value="Vaccinia Virus protein VP39"/>
    <property type="match status" value="1"/>
</dbReference>
<organism evidence="2 3">
    <name type="scientific">Friedmanniomyces simplex</name>
    <dbReference type="NCBI Taxonomy" id="329884"/>
    <lineage>
        <taxon>Eukaryota</taxon>
        <taxon>Fungi</taxon>
        <taxon>Dikarya</taxon>
        <taxon>Ascomycota</taxon>
        <taxon>Pezizomycotina</taxon>
        <taxon>Dothideomycetes</taxon>
        <taxon>Dothideomycetidae</taxon>
        <taxon>Mycosphaerellales</taxon>
        <taxon>Teratosphaeriaceae</taxon>
        <taxon>Friedmanniomyces</taxon>
    </lineage>
</organism>
<evidence type="ECO:0000313" key="2">
    <source>
        <dbReference type="EMBL" id="TKA69189.1"/>
    </source>
</evidence>
<dbReference type="SUPFAM" id="SSF53335">
    <property type="entry name" value="S-adenosyl-L-methionine-dependent methyltransferases"/>
    <property type="match status" value="1"/>
</dbReference>
<feature type="region of interest" description="Disordered" evidence="1">
    <location>
        <begin position="239"/>
        <end position="258"/>
    </location>
</feature>
<gene>
    <name evidence="2" type="ORF">B0A55_07080</name>
</gene>
<dbReference type="STRING" id="329884.A0A4V5NF11"/>
<sequence length="258" mass="27960">MSSRTRLTFPITLSTTPSPNNTLQIHITDPRSTTANNLALATWGSSEVLANLLHLLPIPDFSGSGPGTNTFPILELGAGTGLVGLSAAAIWQSWACLTDLPPILPNLEANIALNRDTLTQHGGSAACGVLDWSDPATPILESSTPPTTPSPSRARVILAADTVYSEDHPALLTQAVMARLEKAEPARLVLCYPLRIGYLDHIRELWRLLEEEAGLVCVREGRERLDESWEEETPYEWLETRQADGDNIGNTYQGSAAQ</sequence>
<dbReference type="AlphaFoldDB" id="A0A4V5NF11"/>
<comment type="caution">
    <text evidence="2">The sequence shown here is derived from an EMBL/GenBank/DDBJ whole genome shotgun (WGS) entry which is preliminary data.</text>
</comment>
<dbReference type="InterPro" id="IPR019410">
    <property type="entry name" value="Methyltransf_16"/>
</dbReference>
<proteinExistence type="predicted"/>
<name>A0A4V5NF11_9PEZI</name>
<evidence type="ECO:0000256" key="1">
    <source>
        <dbReference type="SAM" id="MobiDB-lite"/>
    </source>
</evidence>
<dbReference type="InterPro" id="IPR029063">
    <property type="entry name" value="SAM-dependent_MTases_sf"/>
</dbReference>
<dbReference type="OrthoDB" id="433955at2759"/>
<dbReference type="Proteomes" id="UP000309340">
    <property type="component" value="Unassembled WGS sequence"/>
</dbReference>
<reference evidence="2 3" key="1">
    <citation type="submission" date="2017-03" db="EMBL/GenBank/DDBJ databases">
        <title>Genomes of endolithic fungi from Antarctica.</title>
        <authorList>
            <person name="Coleine C."/>
            <person name="Masonjones S."/>
            <person name="Stajich J.E."/>
        </authorList>
    </citation>
    <scope>NUCLEOTIDE SEQUENCE [LARGE SCALE GENOMIC DNA]</scope>
    <source>
        <strain evidence="2 3">CCFEE 5184</strain>
    </source>
</reference>
<feature type="compositionally biased region" description="Polar residues" evidence="1">
    <location>
        <begin position="248"/>
        <end position="258"/>
    </location>
</feature>
<dbReference type="GO" id="GO:0008757">
    <property type="term" value="F:S-adenosylmethionine-dependent methyltransferase activity"/>
    <property type="evidence" value="ECO:0007669"/>
    <property type="project" value="UniProtKB-ARBA"/>
</dbReference>
<dbReference type="EMBL" id="NAJQ01000461">
    <property type="protein sequence ID" value="TKA69189.1"/>
    <property type="molecule type" value="Genomic_DNA"/>
</dbReference>